<dbReference type="GO" id="GO:0017004">
    <property type="term" value="P:cytochrome complex assembly"/>
    <property type="evidence" value="ECO:0007669"/>
    <property type="project" value="UniProtKB-KW"/>
</dbReference>
<keyword evidence="14" id="KW-1185">Reference proteome</keyword>
<evidence type="ECO:0000256" key="2">
    <source>
        <dbReference type="ARBA" id="ARBA00004377"/>
    </source>
</evidence>
<keyword evidence="9 12" id="KW-0201">Cytochrome c-type biogenesis</keyword>
<keyword evidence="6 12" id="KW-1003">Cell membrane</keyword>
<organism evidence="13 14">
    <name type="scientific">Phyllobacterium brassicacearum</name>
    <dbReference type="NCBI Taxonomy" id="314235"/>
    <lineage>
        <taxon>Bacteria</taxon>
        <taxon>Pseudomonadati</taxon>
        <taxon>Pseudomonadota</taxon>
        <taxon>Alphaproteobacteria</taxon>
        <taxon>Hyphomicrobiales</taxon>
        <taxon>Phyllobacteriaceae</taxon>
        <taxon>Phyllobacterium</taxon>
    </lineage>
</organism>
<comment type="subcellular location">
    <subcellularLocation>
        <location evidence="2 12">Cell inner membrane</location>
        <topology evidence="2 12">Single-pass membrane protein</topology>
    </subcellularLocation>
</comment>
<evidence type="ECO:0000256" key="5">
    <source>
        <dbReference type="ARBA" id="ARBA00022448"/>
    </source>
</evidence>
<name>A0A2P7BJG4_9HYPH</name>
<evidence type="ECO:0000256" key="10">
    <source>
        <dbReference type="ARBA" id="ARBA00022989"/>
    </source>
</evidence>
<keyword evidence="5 12" id="KW-0813">Transport</keyword>
<dbReference type="AlphaFoldDB" id="A0A2P7BJG4"/>
<accession>A0A2P7BJG4</accession>
<evidence type="ECO:0000256" key="11">
    <source>
        <dbReference type="ARBA" id="ARBA00023136"/>
    </source>
</evidence>
<dbReference type="InterPro" id="IPR007078">
    <property type="entry name" value="Haem_export_protD_CcmD"/>
</dbReference>
<evidence type="ECO:0000256" key="9">
    <source>
        <dbReference type="ARBA" id="ARBA00022748"/>
    </source>
</evidence>
<evidence type="ECO:0000256" key="6">
    <source>
        <dbReference type="ARBA" id="ARBA00022475"/>
    </source>
</evidence>
<dbReference type="GO" id="GO:0005886">
    <property type="term" value="C:plasma membrane"/>
    <property type="evidence" value="ECO:0007669"/>
    <property type="project" value="UniProtKB-SubCell"/>
</dbReference>
<dbReference type="OrthoDB" id="9811628at2"/>
<keyword evidence="10 12" id="KW-1133">Transmembrane helix</keyword>
<evidence type="ECO:0000256" key="8">
    <source>
        <dbReference type="ARBA" id="ARBA00022692"/>
    </source>
</evidence>
<evidence type="ECO:0000256" key="3">
    <source>
        <dbReference type="ARBA" id="ARBA00008741"/>
    </source>
</evidence>
<dbReference type="Proteomes" id="UP000241444">
    <property type="component" value="Unassembled WGS sequence"/>
</dbReference>
<dbReference type="GO" id="GO:0015886">
    <property type="term" value="P:heme transport"/>
    <property type="evidence" value="ECO:0007669"/>
    <property type="project" value="InterPro"/>
</dbReference>
<evidence type="ECO:0000313" key="14">
    <source>
        <dbReference type="Proteomes" id="UP000241444"/>
    </source>
</evidence>
<evidence type="ECO:0000256" key="12">
    <source>
        <dbReference type="RuleBase" id="RU363101"/>
    </source>
</evidence>
<dbReference type="RefSeq" id="WP_106712698.1">
    <property type="nucleotide sequence ID" value="NZ_PGGO01000015.1"/>
</dbReference>
<gene>
    <name evidence="13" type="primary">ccmD</name>
    <name evidence="13" type="ORF">CU102_19160</name>
</gene>
<evidence type="ECO:0000256" key="7">
    <source>
        <dbReference type="ARBA" id="ARBA00022519"/>
    </source>
</evidence>
<comment type="function">
    <text evidence="1 12">Required for the export of heme to the periplasm for the biogenesis of c-type cytochromes.</text>
</comment>
<protein>
    <recommendedName>
        <fullName evidence="4 12">Heme exporter protein D</fullName>
    </recommendedName>
</protein>
<sequence>MMGHTAFILASYGASFVVLAGLIGWIFMDQRIQRQALQELESRGVRRRSETKADSAS</sequence>
<comment type="similarity">
    <text evidence="3 12">Belongs to the CcmD/CycX/HelD family.</text>
</comment>
<keyword evidence="7 12" id="KW-0997">Cell inner membrane</keyword>
<comment type="caution">
    <text evidence="13">The sequence shown here is derived from an EMBL/GenBank/DDBJ whole genome shotgun (WGS) entry which is preliminary data.</text>
</comment>
<feature type="transmembrane region" description="Helical" evidence="12">
    <location>
        <begin position="6"/>
        <end position="28"/>
    </location>
</feature>
<evidence type="ECO:0000256" key="1">
    <source>
        <dbReference type="ARBA" id="ARBA00002442"/>
    </source>
</evidence>
<dbReference type="EMBL" id="PGGO01000015">
    <property type="protein sequence ID" value="PSH66629.1"/>
    <property type="molecule type" value="Genomic_DNA"/>
</dbReference>
<evidence type="ECO:0000313" key="13">
    <source>
        <dbReference type="EMBL" id="PSH66629.1"/>
    </source>
</evidence>
<reference evidence="14" key="1">
    <citation type="submission" date="2017-11" db="EMBL/GenBank/DDBJ databases">
        <authorList>
            <person name="Kuznetsova I."/>
            <person name="Sazanova A."/>
            <person name="Chirak E."/>
            <person name="Safronova V."/>
            <person name="Willems A."/>
        </authorList>
    </citation>
    <scope>NUCLEOTIDE SEQUENCE [LARGE SCALE GENOMIC DNA]</scope>
    <source>
        <strain evidence="14">STM 196</strain>
    </source>
</reference>
<evidence type="ECO:0000256" key="4">
    <source>
        <dbReference type="ARBA" id="ARBA00016461"/>
    </source>
</evidence>
<keyword evidence="8 12" id="KW-0812">Transmembrane</keyword>
<keyword evidence="11 12" id="KW-0472">Membrane</keyword>
<dbReference type="NCBIfam" id="TIGR03141">
    <property type="entry name" value="cytochro_ccmD"/>
    <property type="match status" value="1"/>
</dbReference>
<dbReference type="Pfam" id="PF04995">
    <property type="entry name" value="CcmD"/>
    <property type="match status" value="1"/>
</dbReference>
<proteinExistence type="inferred from homology"/>